<accession>A0A2A6BTS3</accession>
<accession>A0A8R1Y8J4</accession>
<gene>
    <name evidence="1" type="primary">WBGene00093050</name>
</gene>
<sequence>MTSSSLDGLPIEILSTNIIVFLDVVDRLQLGACCRSLAAAVAAADLHLRPEDEGDCISLDRSEPGKLGVRLATTTFHTDSLAGLLRLRKRFGMKIFAECLSFESDPSDPLADDCIAEFIQDCEANSISITFIGGNPCPKIRHFILLNSDKRFDMCIEGRIVNDDLLRSFTKPAEIGFSKIPPHSRLDIPLFLTLVERGHSLLNAPVTLTTSQQMHQTLLVFRHIANPAHSGQDVCFAIELAAFNEFKTQMSESNEWRRDEFDDYFTTWAYTAVRMRELPQKNNEKANAVTELRIDMFKVLSYFSKDSTV</sequence>
<protein>
    <submittedName>
        <fullName evidence="1">Uncharacterized protein</fullName>
    </submittedName>
</protein>
<name>A0A2A6BTS3_PRIPA</name>
<reference evidence="1" key="2">
    <citation type="submission" date="2022-06" db="UniProtKB">
        <authorList>
            <consortium name="EnsemblMetazoa"/>
        </authorList>
    </citation>
    <scope>IDENTIFICATION</scope>
    <source>
        <strain evidence="1">PS312</strain>
    </source>
</reference>
<evidence type="ECO:0000313" key="2">
    <source>
        <dbReference type="Proteomes" id="UP000005239"/>
    </source>
</evidence>
<keyword evidence="2" id="KW-1185">Reference proteome</keyword>
<proteinExistence type="predicted"/>
<dbReference type="AlphaFoldDB" id="A0A2A6BTS3"/>
<dbReference type="EnsemblMetazoa" id="PPA03496.1">
    <property type="protein sequence ID" value="PPA03496.1"/>
    <property type="gene ID" value="WBGene00093050"/>
</dbReference>
<reference evidence="2" key="1">
    <citation type="journal article" date="2008" name="Nat. Genet.">
        <title>The Pristionchus pacificus genome provides a unique perspective on nematode lifestyle and parasitism.</title>
        <authorList>
            <person name="Dieterich C."/>
            <person name="Clifton S.W."/>
            <person name="Schuster L.N."/>
            <person name="Chinwalla A."/>
            <person name="Delehaunty K."/>
            <person name="Dinkelacker I."/>
            <person name="Fulton L."/>
            <person name="Fulton R."/>
            <person name="Godfrey J."/>
            <person name="Minx P."/>
            <person name="Mitreva M."/>
            <person name="Roeseler W."/>
            <person name="Tian H."/>
            <person name="Witte H."/>
            <person name="Yang S.P."/>
            <person name="Wilson R.K."/>
            <person name="Sommer R.J."/>
        </authorList>
    </citation>
    <scope>NUCLEOTIDE SEQUENCE [LARGE SCALE GENOMIC DNA]</scope>
    <source>
        <strain evidence="2">PS312</strain>
    </source>
</reference>
<dbReference type="Proteomes" id="UP000005239">
    <property type="component" value="Unassembled WGS sequence"/>
</dbReference>
<evidence type="ECO:0000313" key="1">
    <source>
        <dbReference type="EnsemblMetazoa" id="PPA03496.1"/>
    </source>
</evidence>
<organism evidence="1 2">
    <name type="scientific">Pristionchus pacificus</name>
    <name type="common">Parasitic nematode worm</name>
    <dbReference type="NCBI Taxonomy" id="54126"/>
    <lineage>
        <taxon>Eukaryota</taxon>
        <taxon>Metazoa</taxon>
        <taxon>Ecdysozoa</taxon>
        <taxon>Nematoda</taxon>
        <taxon>Chromadorea</taxon>
        <taxon>Rhabditida</taxon>
        <taxon>Rhabditina</taxon>
        <taxon>Diplogasteromorpha</taxon>
        <taxon>Diplogasteroidea</taxon>
        <taxon>Neodiplogasteridae</taxon>
        <taxon>Pristionchus</taxon>
    </lineage>
</organism>